<comment type="caution">
    <text evidence="1">The sequence shown here is derived from an EMBL/GenBank/DDBJ whole genome shotgun (WGS) entry which is preliminary data.</text>
</comment>
<sequence>MNLTVRGIRYNPSDETREFLDKKLQKLQFAEGYIHDLDIAITREPVGQGFHLDAKLHFSWGTVKMVTYDCYELYEGIELITDKIEAVARKEKGKITDHK</sequence>
<proteinExistence type="predicted"/>
<reference evidence="2" key="1">
    <citation type="submission" date="2018-08" db="EMBL/GenBank/DDBJ databases">
        <authorList>
            <person name="Grouzdev D.S."/>
            <person name="Krutkina M.S."/>
        </authorList>
    </citation>
    <scope>NUCLEOTIDE SEQUENCE [LARGE SCALE GENOMIC DNA]</scope>
    <source>
        <strain evidence="2">4-11</strain>
    </source>
</reference>
<accession>A0A372MGD4</accession>
<organism evidence="1 2">
    <name type="scientific">Sphaerochaeta halotolerans</name>
    <dbReference type="NCBI Taxonomy" id="2293840"/>
    <lineage>
        <taxon>Bacteria</taxon>
        <taxon>Pseudomonadati</taxon>
        <taxon>Spirochaetota</taxon>
        <taxon>Spirochaetia</taxon>
        <taxon>Spirochaetales</taxon>
        <taxon>Sphaerochaetaceae</taxon>
        <taxon>Sphaerochaeta</taxon>
    </lineage>
</organism>
<reference evidence="1 2" key="2">
    <citation type="submission" date="2018-09" db="EMBL/GenBank/DDBJ databases">
        <title>Genome of Sphaerochaeta halotolerans strain 4-11.</title>
        <authorList>
            <person name="Nazina T.N."/>
            <person name="Sokolova D.S."/>
        </authorList>
    </citation>
    <scope>NUCLEOTIDE SEQUENCE [LARGE SCALE GENOMIC DNA]</scope>
    <source>
        <strain evidence="1 2">4-11</strain>
    </source>
</reference>
<gene>
    <name evidence="1" type="ORF">DYP60_08280</name>
</gene>
<dbReference type="Proteomes" id="UP000264002">
    <property type="component" value="Unassembled WGS sequence"/>
</dbReference>
<dbReference type="AlphaFoldDB" id="A0A372MGD4"/>
<dbReference type="SUPFAM" id="SSF69754">
    <property type="entry name" value="Ribosome binding protein Y (YfiA homologue)"/>
    <property type="match status" value="1"/>
</dbReference>
<dbReference type="Gene3D" id="3.30.160.100">
    <property type="entry name" value="Ribosome hibernation promotion factor-like"/>
    <property type="match status" value="1"/>
</dbReference>
<dbReference type="InterPro" id="IPR003489">
    <property type="entry name" value="RHF/RaiA"/>
</dbReference>
<keyword evidence="2" id="KW-1185">Reference proteome</keyword>
<evidence type="ECO:0000313" key="1">
    <source>
        <dbReference type="EMBL" id="RFU94835.1"/>
    </source>
</evidence>
<protein>
    <submittedName>
        <fullName evidence="1">Ribosomal biogenesis protein</fullName>
    </submittedName>
</protein>
<dbReference type="InterPro" id="IPR036567">
    <property type="entry name" value="RHF-like"/>
</dbReference>
<dbReference type="Pfam" id="PF02482">
    <property type="entry name" value="Ribosomal_S30AE"/>
    <property type="match status" value="1"/>
</dbReference>
<dbReference type="OrthoDB" id="361037at2"/>
<name>A0A372MGD4_9SPIR</name>
<evidence type="ECO:0000313" key="2">
    <source>
        <dbReference type="Proteomes" id="UP000264002"/>
    </source>
</evidence>
<dbReference type="EMBL" id="QUWK01000007">
    <property type="protein sequence ID" value="RFU94835.1"/>
    <property type="molecule type" value="Genomic_DNA"/>
</dbReference>